<proteinExistence type="predicted"/>
<protein>
    <submittedName>
        <fullName evidence="1">Uncharacterized protein</fullName>
    </submittedName>
</protein>
<comment type="caution">
    <text evidence="1">The sequence shown here is derived from an EMBL/GenBank/DDBJ whole genome shotgun (WGS) entry which is preliminary data.</text>
</comment>
<keyword evidence="2" id="KW-1185">Reference proteome</keyword>
<dbReference type="Proteomes" id="UP000077381">
    <property type="component" value="Unassembled WGS sequence"/>
</dbReference>
<dbReference type="EMBL" id="LOHS01000084">
    <property type="protein sequence ID" value="OAH12964.1"/>
    <property type="molecule type" value="Genomic_DNA"/>
</dbReference>
<dbReference type="PATRIC" id="fig|1716141.3.peg.3788"/>
<accession>A0A177HRZ6</accession>
<organism evidence="1 2">
    <name type="scientific">Streptomyces jeddahensis</name>
    <dbReference type="NCBI Taxonomy" id="1716141"/>
    <lineage>
        <taxon>Bacteria</taxon>
        <taxon>Bacillati</taxon>
        <taxon>Actinomycetota</taxon>
        <taxon>Actinomycetes</taxon>
        <taxon>Kitasatosporales</taxon>
        <taxon>Streptomycetaceae</taxon>
        <taxon>Streptomyces</taxon>
    </lineage>
</organism>
<name>A0A177HRZ6_9ACTN</name>
<gene>
    <name evidence="1" type="ORF">STSP_36100</name>
</gene>
<sequence length="54" mass="5836">MGYDEGGLARTGIGALTLFGVSVTLDWILAVAVTLILVGAFTYRAVTRHRRERA</sequence>
<evidence type="ECO:0000313" key="2">
    <source>
        <dbReference type="Proteomes" id="UP000077381"/>
    </source>
</evidence>
<dbReference type="RefSeq" id="WP_198547371.1">
    <property type="nucleotide sequence ID" value="NZ_LOHS01000084.1"/>
</dbReference>
<evidence type="ECO:0000313" key="1">
    <source>
        <dbReference type="EMBL" id="OAH12964.1"/>
    </source>
</evidence>
<reference evidence="1 2" key="1">
    <citation type="submission" date="2015-12" db="EMBL/GenBank/DDBJ databases">
        <title>Genome sequence of Streptomyces sp. G25.</title>
        <authorList>
            <person name="Poehlein A."/>
            <person name="Roettig A."/>
            <person name="Hiessl S."/>
            <person name="Hauschild P."/>
            <person name="Schauer J."/>
            <person name="Madkour M.H."/>
            <person name="Al-Ansari A.M."/>
            <person name="Almakishah N.H."/>
            <person name="Steinbuechel A."/>
            <person name="Daniel R."/>
        </authorList>
    </citation>
    <scope>NUCLEOTIDE SEQUENCE [LARGE SCALE GENOMIC DNA]</scope>
    <source>
        <strain evidence="2">G25(2015)</strain>
    </source>
</reference>
<dbReference type="STRING" id="1716141.STSP_36100"/>
<dbReference type="AlphaFoldDB" id="A0A177HRZ6"/>